<gene>
    <name evidence="3" type="ORF">OQ252_11205</name>
</gene>
<evidence type="ECO:0000313" key="4">
    <source>
        <dbReference type="Proteomes" id="UP001526446"/>
    </source>
</evidence>
<accession>A0ABT3Q9I9</accession>
<keyword evidence="4" id="KW-1185">Reference proteome</keyword>
<evidence type="ECO:0008006" key="5">
    <source>
        <dbReference type="Google" id="ProtNLM"/>
    </source>
</evidence>
<feature type="region of interest" description="Disordered" evidence="1">
    <location>
        <begin position="85"/>
        <end position="118"/>
    </location>
</feature>
<feature type="compositionally biased region" description="Polar residues" evidence="1">
    <location>
        <begin position="105"/>
        <end position="118"/>
    </location>
</feature>
<dbReference type="EMBL" id="JAPIUX010000018">
    <property type="protein sequence ID" value="MCX2561958.1"/>
    <property type="molecule type" value="Genomic_DNA"/>
</dbReference>
<dbReference type="RefSeq" id="WP_166123030.1">
    <property type="nucleotide sequence ID" value="NZ_JAPIUX010000018.1"/>
</dbReference>
<comment type="caution">
    <text evidence="3">The sequence shown here is derived from an EMBL/GenBank/DDBJ whole genome shotgun (WGS) entry which is preliminary data.</text>
</comment>
<evidence type="ECO:0000256" key="2">
    <source>
        <dbReference type="SAM" id="SignalP"/>
    </source>
</evidence>
<sequence>MRIPRFVILSALVAGSLSLSTFSDTPPPSLRAASGTVLKAGAPPSTPSVQTVDAHTPTQDTTPGQSAIRPMLSSGAFAQALTLPQAAPPAQSPTAASAEKPEQAGIQTAASQLSSRQSSTHLLRMLESDGPEQTALTLTKSRRWSDVRQVLATGQPEAATVLPALMPEADTATALSLRAAMRRALPTHPAAVLSAMDQSDGPLFGARAVCSPRGMPRIWQSKARKAVAHVHEIHLIIRARACLTRLGGLPEAG</sequence>
<feature type="compositionally biased region" description="Polar residues" evidence="1">
    <location>
        <begin position="47"/>
        <end position="65"/>
    </location>
</feature>
<feature type="region of interest" description="Disordered" evidence="1">
    <location>
        <begin position="21"/>
        <end position="65"/>
    </location>
</feature>
<name>A0ABT3Q9I9_9PROT</name>
<evidence type="ECO:0000256" key="1">
    <source>
        <dbReference type="SAM" id="MobiDB-lite"/>
    </source>
</evidence>
<proteinExistence type="predicted"/>
<dbReference type="Proteomes" id="UP001526446">
    <property type="component" value="Unassembled WGS sequence"/>
</dbReference>
<feature type="signal peptide" evidence="2">
    <location>
        <begin position="1"/>
        <end position="23"/>
    </location>
</feature>
<organism evidence="3 4">
    <name type="scientific">Acetobacter farinalis</name>
    <dbReference type="NCBI Taxonomy" id="1260984"/>
    <lineage>
        <taxon>Bacteria</taxon>
        <taxon>Pseudomonadati</taxon>
        <taxon>Pseudomonadota</taxon>
        <taxon>Alphaproteobacteria</taxon>
        <taxon>Acetobacterales</taxon>
        <taxon>Acetobacteraceae</taxon>
        <taxon>Acetobacter</taxon>
    </lineage>
</organism>
<feature type="chain" id="PRO_5045288391" description="Secreted protein" evidence="2">
    <location>
        <begin position="24"/>
        <end position="253"/>
    </location>
</feature>
<reference evidence="3 4" key="1">
    <citation type="submission" date="2022-11" db="EMBL/GenBank/DDBJ databases">
        <title>Genome sequencing of Acetobacter type strain.</title>
        <authorList>
            <person name="Heo J."/>
            <person name="Lee D."/>
            <person name="Han B.-H."/>
            <person name="Hong S.-B."/>
            <person name="Kwon S.-W."/>
        </authorList>
    </citation>
    <scope>NUCLEOTIDE SEQUENCE [LARGE SCALE GENOMIC DNA]</scope>
    <source>
        <strain evidence="3 4">KACC 21251</strain>
    </source>
</reference>
<keyword evidence="2" id="KW-0732">Signal</keyword>
<protein>
    <recommendedName>
        <fullName evidence="5">Secreted protein</fullName>
    </recommendedName>
</protein>
<evidence type="ECO:0000313" key="3">
    <source>
        <dbReference type="EMBL" id="MCX2561958.1"/>
    </source>
</evidence>